<sequence length="113" mass="13415">MKGIFKAFYEKTKCVAQSINNNEKETILTQAFTIMRCNQQLNFAGIKIALIRYVLKALQKTVKLRIVMLQSVFFYYKAQYKLRNNKDANKRYAKFWKLRIYGFRKKNALKSGI</sequence>
<evidence type="ECO:0000313" key="1">
    <source>
        <dbReference type="EMBL" id="EJT75231.1"/>
    </source>
</evidence>
<dbReference type="RefSeq" id="XP_009221231.1">
    <property type="nucleotide sequence ID" value="XM_009222967.1"/>
</dbReference>
<reference evidence="1" key="2">
    <citation type="submission" date="2010-07" db="EMBL/GenBank/DDBJ databases">
        <authorList>
            <consortium name="The Broad Institute Genome Sequencing Platform"/>
            <consortium name="Broad Institute Genome Sequencing Center for Infectious Disease"/>
            <person name="Ma L.-J."/>
            <person name="Dead R."/>
            <person name="Young S."/>
            <person name="Zeng Q."/>
            <person name="Koehrsen M."/>
            <person name="Alvarado L."/>
            <person name="Berlin A."/>
            <person name="Chapman S.B."/>
            <person name="Chen Z."/>
            <person name="Freedman E."/>
            <person name="Gellesch M."/>
            <person name="Goldberg J."/>
            <person name="Griggs A."/>
            <person name="Gujja S."/>
            <person name="Heilman E.R."/>
            <person name="Heiman D."/>
            <person name="Hepburn T."/>
            <person name="Howarth C."/>
            <person name="Jen D."/>
            <person name="Larson L."/>
            <person name="Mehta T."/>
            <person name="Neiman D."/>
            <person name="Pearson M."/>
            <person name="Roberts A."/>
            <person name="Saif S."/>
            <person name="Shea T."/>
            <person name="Shenoy N."/>
            <person name="Sisk P."/>
            <person name="Stolte C."/>
            <person name="Sykes S."/>
            <person name="Walk T."/>
            <person name="White J."/>
            <person name="Yandava C."/>
            <person name="Haas B."/>
            <person name="Nusbaum C."/>
            <person name="Birren B."/>
        </authorList>
    </citation>
    <scope>NUCLEOTIDE SEQUENCE</scope>
    <source>
        <strain evidence="1">R3-111a-1</strain>
    </source>
</reference>
<reference evidence="2" key="4">
    <citation type="journal article" date="2015" name="G3 (Bethesda)">
        <title>Genome sequences of three phytopathogenic species of the Magnaporthaceae family of fungi.</title>
        <authorList>
            <person name="Okagaki L.H."/>
            <person name="Nunes C.C."/>
            <person name="Sailsbery J."/>
            <person name="Clay B."/>
            <person name="Brown D."/>
            <person name="John T."/>
            <person name="Oh Y."/>
            <person name="Young N."/>
            <person name="Fitzgerald M."/>
            <person name="Haas B.J."/>
            <person name="Zeng Q."/>
            <person name="Young S."/>
            <person name="Adiconis X."/>
            <person name="Fan L."/>
            <person name="Levin J.Z."/>
            <person name="Mitchell T.K."/>
            <person name="Okubara P.A."/>
            <person name="Farman M.L."/>
            <person name="Kohn L.M."/>
            <person name="Birren B."/>
            <person name="Ma L.-J."/>
            <person name="Dean R.A."/>
        </authorList>
    </citation>
    <scope>NUCLEOTIDE SEQUENCE</scope>
    <source>
        <strain evidence="2">R3-111a-1</strain>
    </source>
</reference>
<accession>J3NV55</accession>
<evidence type="ECO:0000313" key="2">
    <source>
        <dbReference type="EnsemblFungi" id="EJT75231"/>
    </source>
</evidence>
<dbReference type="VEuPathDB" id="FungiDB:GGTG_05168"/>
<dbReference type="AlphaFoldDB" id="J3NV55"/>
<dbReference type="GeneID" id="20345626"/>
<keyword evidence="3" id="KW-1185">Reference proteome</keyword>
<proteinExistence type="predicted"/>
<dbReference type="Proteomes" id="UP000006039">
    <property type="component" value="Unassembled WGS sequence"/>
</dbReference>
<dbReference type="EMBL" id="GL385397">
    <property type="protein sequence ID" value="EJT75231.1"/>
    <property type="molecule type" value="Genomic_DNA"/>
</dbReference>
<reference evidence="1" key="3">
    <citation type="submission" date="2010-09" db="EMBL/GenBank/DDBJ databases">
        <title>Annotation of Gaeumannomyces graminis var. tritici R3-111a-1.</title>
        <authorList>
            <consortium name="The Broad Institute Genome Sequencing Platform"/>
            <person name="Ma L.-J."/>
            <person name="Dead R."/>
            <person name="Young S.K."/>
            <person name="Zeng Q."/>
            <person name="Gargeya S."/>
            <person name="Fitzgerald M."/>
            <person name="Haas B."/>
            <person name="Abouelleil A."/>
            <person name="Alvarado L."/>
            <person name="Arachchi H.M."/>
            <person name="Berlin A."/>
            <person name="Brown A."/>
            <person name="Chapman S.B."/>
            <person name="Chen Z."/>
            <person name="Dunbar C."/>
            <person name="Freedman E."/>
            <person name="Gearin G."/>
            <person name="Gellesch M."/>
            <person name="Goldberg J."/>
            <person name="Griggs A."/>
            <person name="Gujja S."/>
            <person name="Heiman D."/>
            <person name="Howarth C."/>
            <person name="Larson L."/>
            <person name="Lui A."/>
            <person name="MacDonald P.J.P."/>
            <person name="Mehta T."/>
            <person name="Montmayeur A."/>
            <person name="Murphy C."/>
            <person name="Neiman D."/>
            <person name="Pearson M."/>
            <person name="Priest M."/>
            <person name="Roberts A."/>
            <person name="Saif S."/>
            <person name="Shea T."/>
            <person name="Shenoy N."/>
            <person name="Sisk P."/>
            <person name="Stolte C."/>
            <person name="Sykes S."/>
            <person name="Yandava C."/>
            <person name="Wortman J."/>
            <person name="Nusbaum C."/>
            <person name="Birren B."/>
        </authorList>
    </citation>
    <scope>NUCLEOTIDE SEQUENCE</scope>
    <source>
        <strain evidence="1">R3-111a-1</strain>
    </source>
</reference>
<reference evidence="2" key="5">
    <citation type="submission" date="2018-04" db="UniProtKB">
        <authorList>
            <consortium name="EnsemblFungi"/>
        </authorList>
    </citation>
    <scope>IDENTIFICATION</scope>
    <source>
        <strain evidence="2">R3-111a-1</strain>
    </source>
</reference>
<dbReference type="HOGENOM" id="CLU_2133675_0_0_1"/>
<organism evidence="1">
    <name type="scientific">Gaeumannomyces tritici (strain R3-111a-1)</name>
    <name type="common">Wheat and barley take-all root rot fungus</name>
    <name type="synonym">Gaeumannomyces graminis var. tritici</name>
    <dbReference type="NCBI Taxonomy" id="644352"/>
    <lineage>
        <taxon>Eukaryota</taxon>
        <taxon>Fungi</taxon>
        <taxon>Dikarya</taxon>
        <taxon>Ascomycota</taxon>
        <taxon>Pezizomycotina</taxon>
        <taxon>Sordariomycetes</taxon>
        <taxon>Sordariomycetidae</taxon>
        <taxon>Magnaporthales</taxon>
        <taxon>Magnaporthaceae</taxon>
        <taxon>Gaeumannomyces</taxon>
    </lineage>
</organism>
<gene>
    <name evidence="2" type="primary">20345626</name>
    <name evidence="1" type="ORF">GGTG_05168</name>
</gene>
<dbReference type="EnsemblFungi" id="EJT75231">
    <property type="protein sequence ID" value="EJT75231"/>
    <property type="gene ID" value="GGTG_05168"/>
</dbReference>
<protein>
    <submittedName>
        <fullName evidence="1 2">Uncharacterized protein</fullName>
    </submittedName>
</protein>
<reference evidence="3" key="1">
    <citation type="submission" date="2010-07" db="EMBL/GenBank/DDBJ databases">
        <title>The genome sequence of Gaeumannomyces graminis var. tritici strain R3-111a-1.</title>
        <authorList>
            <consortium name="The Broad Institute Genome Sequencing Platform"/>
            <person name="Ma L.-J."/>
            <person name="Dead R."/>
            <person name="Young S."/>
            <person name="Zeng Q."/>
            <person name="Koehrsen M."/>
            <person name="Alvarado L."/>
            <person name="Berlin A."/>
            <person name="Chapman S.B."/>
            <person name="Chen Z."/>
            <person name="Freedman E."/>
            <person name="Gellesch M."/>
            <person name="Goldberg J."/>
            <person name="Griggs A."/>
            <person name="Gujja S."/>
            <person name="Heilman E.R."/>
            <person name="Heiman D."/>
            <person name="Hepburn T."/>
            <person name="Howarth C."/>
            <person name="Jen D."/>
            <person name="Larson L."/>
            <person name="Mehta T."/>
            <person name="Neiman D."/>
            <person name="Pearson M."/>
            <person name="Roberts A."/>
            <person name="Saif S."/>
            <person name="Shea T."/>
            <person name="Shenoy N."/>
            <person name="Sisk P."/>
            <person name="Stolte C."/>
            <person name="Sykes S."/>
            <person name="Walk T."/>
            <person name="White J."/>
            <person name="Yandava C."/>
            <person name="Haas B."/>
            <person name="Nusbaum C."/>
            <person name="Birren B."/>
        </authorList>
    </citation>
    <scope>NUCLEOTIDE SEQUENCE [LARGE SCALE GENOMIC DNA]</scope>
    <source>
        <strain evidence="3">R3-111a-1</strain>
    </source>
</reference>
<name>J3NV55_GAET3</name>
<evidence type="ECO:0000313" key="3">
    <source>
        <dbReference type="Proteomes" id="UP000006039"/>
    </source>
</evidence>